<comment type="function">
    <text evidence="2">The light-harvesting complex (LHC) functions as a light receptor, it captures and delivers excitation energy to photosystems with which it is closely associated.</text>
</comment>
<feature type="binding site" description="axial binding residue" evidence="1">
    <location>
        <position position="90"/>
    </location>
    <ligand>
        <name>chlorophyll b</name>
        <dbReference type="ChEBI" id="CHEBI:61721"/>
        <label>1</label>
    </ligand>
    <ligandPart>
        <name>Mg</name>
        <dbReference type="ChEBI" id="CHEBI:25107"/>
    </ligandPart>
</feature>
<dbReference type="Gramene" id="KCW89735">
    <property type="protein sequence ID" value="KCW89735"/>
    <property type="gene ID" value="EUGRSUZ_A01995"/>
</dbReference>
<keyword evidence="1 2" id="KW-0148">Chlorophyll</keyword>
<dbReference type="GO" id="GO:0009522">
    <property type="term" value="C:photosystem I"/>
    <property type="evidence" value="ECO:0007669"/>
    <property type="project" value="UniProtKB-KW"/>
</dbReference>
<keyword evidence="2" id="KW-0603">Photosystem I</keyword>
<keyword evidence="2" id="KW-0793">Thylakoid</keyword>
<dbReference type="SUPFAM" id="SSF103511">
    <property type="entry name" value="Chlorophyll a-b binding protein"/>
    <property type="match status" value="1"/>
</dbReference>
<accession>A0A059DHL4</accession>
<dbReference type="Gene3D" id="1.10.3460.10">
    <property type="entry name" value="Chlorophyll a/b binding protein domain"/>
    <property type="match status" value="1"/>
</dbReference>
<keyword evidence="2" id="KW-0934">Plastid</keyword>
<keyword evidence="2" id="KW-0604">Photosystem II</keyword>
<feature type="binding site" evidence="1">
    <location>
        <position position="47"/>
    </location>
    <ligand>
        <name>chlorophyll a</name>
        <dbReference type="ChEBI" id="CHEBI:58416"/>
        <label>1</label>
    </ligand>
</feature>
<dbReference type="AlphaFoldDB" id="A0A059DHL4"/>
<dbReference type="STRING" id="71139.A0A059DHL4"/>
<feature type="binding site" evidence="1">
    <location>
        <position position="59"/>
    </location>
    <ligand>
        <name>chlorophyll a</name>
        <dbReference type="ChEBI" id="CHEBI:58416"/>
        <label>1</label>
    </ligand>
</feature>
<sequence length="94" mass="10040">MLSFGKAVWFKAGVQIFSEGRLDYLGNTSLIDAQHLGHLGHIGNPNRSAMFSMSGFFIQAIVIGKGPLENLAGNLGDPAYNNAWACATNFVPGK</sequence>
<protein>
    <recommendedName>
        <fullName evidence="2">Chlorophyll a-b binding protein, chloroplastic</fullName>
    </recommendedName>
</protein>
<organism evidence="3">
    <name type="scientific">Eucalyptus grandis</name>
    <name type="common">Flooded gum</name>
    <dbReference type="NCBI Taxonomy" id="71139"/>
    <lineage>
        <taxon>Eukaryota</taxon>
        <taxon>Viridiplantae</taxon>
        <taxon>Streptophyta</taxon>
        <taxon>Embryophyta</taxon>
        <taxon>Tracheophyta</taxon>
        <taxon>Spermatophyta</taxon>
        <taxon>Magnoliopsida</taxon>
        <taxon>eudicotyledons</taxon>
        <taxon>Gunneridae</taxon>
        <taxon>Pentapetalae</taxon>
        <taxon>rosids</taxon>
        <taxon>malvids</taxon>
        <taxon>Myrtales</taxon>
        <taxon>Myrtaceae</taxon>
        <taxon>Myrtoideae</taxon>
        <taxon>Eucalypteae</taxon>
        <taxon>Eucalyptus</taxon>
    </lineage>
</organism>
<dbReference type="GO" id="GO:0009523">
    <property type="term" value="C:photosystem II"/>
    <property type="evidence" value="ECO:0007669"/>
    <property type="project" value="UniProtKB-KW"/>
</dbReference>
<evidence type="ECO:0000313" key="3">
    <source>
        <dbReference type="EMBL" id="KCW89735.1"/>
    </source>
</evidence>
<dbReference type="GO" id="GO:0009535">
    <property type="term" value="C:chloroplast thylakoid membrane"/>
    <property type="evidence" value="ECO:0007669"/>
    <property type="project" value="UniProtKB-SubCell"/>
</dbReference>
<keyword evidence="2" id="KW-0157">Chromophore</keyword>
<evidence type="ECO:0000256" key="1">
    <source>
        <dbReference type="PIRSR" id="PIRSR601344-1"/>
    </source>
</evidence>
<name>A0A059DHL4_EUCGR</name>
<evidence type="ECO:0000256" key="2">
    <source>
        <dbReference type="RuleBase" id="RU363080"/>
    </source>
</evidence>
<reference evidence="3" key="1">
    <citation type="submission" date="2013-07" db="EMBL/GenBank/DDBJ databases">
        <title>The genome of Eucalyptus grandis.</title>
        <authorList>
            <person name="Schmutz J."/>
            <person name="Hayes R."/>
            <person name="Myburg A."/>
            <person name="Tuskan G."/>
            <person name="Grattapaglia D."/>
            <person name="Rokhsar D.S."/>
        </authorList>
    </citation>
    <scope>NUCLEOTIDE SEQUENCE</scope>
    <source>
        <tissue evidence="3">Leaf extractions</tissue>
    </source>
</reference>
<keyword evidence="2" id="KW-0150">Chloroplast</keyword>
<comment type="subcellular location">
    <subcellularLocation>
        <location evidence="2">Plastid</location>
        <location evidence="2">Chloroplast thylakoid membrane</location>
    </subcellularLocation>
</comment>
<dbReference type="EMBL" id="KK198753">
    <property type="protein sequence ID" value="KCW89735.1"/>
    <property type="molecule type" value="Genomic_DNA"/>
</dbReference>
<dbReference type="GO" id="GO:0016168">
    <property type="term" value="F:chlorophyll binding"/>
    <property type="evidence" value="ECO:0007669"/>
    <property type="project" value="UniProtKB-KW"/>
</dbReference>
<comment type="similarity">
    <text evidence="2">Belongs to the light-harvesting chlorophyll a/b-binding (LHC) protein family.</text>
</comment>
<proteinExistence type="inferred from homology"/>
<keyword evidence="2" id="KW-0602">Photosynthesis</keyword>
<dbReference type="InParanoid" id="A0A059DHL4"/>
<gene>
    <name evidence="3" type="ORF">EUGRSUZ_A01995</name>
</gene>
<feature type="binding site" evidence="1">
    <location>
        <position position="83"/>
    </location>
    <ligand>
        <name>chlorophyll a</name>
        <dbReference type="ChEBI" id="CHEBI:58416"/>
        <label>1</label>
    </ligand>
</feature>
<dbReference type="PANTHER" id="PTHR21649">
    <property type="entry name" value="CHLOROPHYLL A/B BINDING PROTEIN"/>
    <property type="match status" value="1"/>
</dbReference>
<dbReference type="GO" id="GO:0009765">
    <property type="term" value="P:photosynthesis, light harvesting"/>
    <property type="evidence" value="ECO:0007669"/>
    <property type="project" value="InterPro"/>
</dbReference>
<dbReference type="InterPro" id="IPR001344">
    <property type="entry name" value="Chloro_AB-bd_pln"/>
</dbReference>